<reference evidence="7 8" key="1">
    <citation type="submission" date="2014-02" db="EMBL/GenBank/DDBJ databases">
        <title>Kosmotoga genome sequencing.</title>
        <authorList>
            <person name="Pollo S.M."/>
            <person name="Charchuk R."/>
            <person name="Nesbo C.L."/>
        </authorList>
    </citation>
    <scope>NUCLEOTIDE SEQUENCE [LARGE SCALE GENOMIC DNA]</scope>
    <source>
        <strain evidence="7 8">S304</strain>
    </source>
</reference>
<dbReference type="InterPro" id="IPR029753">
    <property type="entry name" value="D-isomer_DH_CS"/>
</dbReference>
<feature type="domain" description="D-isomer specific 2-hydroxyacid dehydrogenase catalytic" evidence="5">
    <location>
        <begin position="6"/>
        <end position="316"/>
    </location>
</feature>
<evidence type="ECO:0000259" key="5">
    <source>
        <dbReference type="Pfam" id="PF00389"/>
    </source>
</evidence>
<dbReference type="PANTHER" id="PTHR10996:SF257">
    <property type="entry name" value="GLYOXYLATE REDUCTASE 1"/>
    <property type="match status" value="1"/>
</dbReference>
<dbReference type="Gene3D" id="3.40.50.720">
    <property type="entry name" value="NAD(P)-binding Rossmann-like Domain"/>
    <property type="match status" value="2"/>
</dbReference>
<dbReference type="PROSITE" id="PS00065">
    <property type="entry name" value="D_2_HYDROXYACID_DH_1"/>
    <property type="match status" value="1"/>
</dbReference>
<sequence>MEKILVTFPAPSMAKILLKEYETVYNEEERVLSKDEIIELGKDATALLTTLVDKIDRDIIYSLPKLKVISNCAAGYDNIDIEAAKERRIAVTNTPGIVSKATADIAIALMLAVSRRIFEASSFLRAGKFEGWRFNLFQGLGLHRKILGIIGMGNIGKEVARRAIGFGMRVIYYSRHRIPEADEHVFSASYYPLEDLLRTADVISLHVPLTPETFHLINKERLMLLKPNAILINTSRGPVVDEEALIEALKEKRIYGAGLDVFENEPYIPEELMALDNVVLLPHIGTATVETRQTMLIDAIQNIVKVFAGEKPDSFVYLPE</sequence>
<keyword evidence="2 4" id="KW-0560">Oxidoreductase</keyword>
<dbReference type="GO" id="GO:0051287">
    <property type="term" value="F:NAD binding"/>
    <property type="evidence" value="ECO:0007669"/>
    <property type="project" value="InterPro"/>
</dbReference>
<organism evidence="7 8">
    <name type="scientific">Kosmotoga arenicorallina S304</name>
    <dbReference type="NCBI Taxonomy" id="1453497"/>
    <lineage>
        <taxon>Bacteria</taxon>
        <taxon>Thermotogati</taxon>
        <taxon>Thermotogota</taxon>
        <taxon>Thermotogae</taxon>
        <taxon>Kosmotogales</taxon>
        <taxon>Kosmotogaceae</taxon>
        <taxon>Kosmotoga</taxon>
    </lineage>
</organism>
<dbReference type="SUPFAM" id="SSF51735">
    <property type="entry name" value="NAD(P)-binding Rossmann-fold domains"/>
    <property type="match status" value="1"/>
</dbReference>
<feature type="domain" description="D-isomer specific 2-hydroxyacid dehydrogenase NAD-binding" evidence="6">
    <location>
        <begin position="107"/>
        <end position="285"/>
    </location>
</feature>
<dbReference type="InterPro" id="IPR029752">
    <property type="entry name" value="D-isomer_DH_CS1"/>
</dbReference>
<proteinExistence type="inferred from homology"/>
<keyword evidence="8" id="KW-1185">Reference proteome</keyword>
<keyword evidence="3" id="KW-0520">NAD</keyword>
<dbReference type="Pfam" id="PF00389">
    <property type="entry name" value="2-Hacid_dh"/>
    <property type="match status" value="1"/>
</dbReference>
<dbReference type="CDD" id="cd05301">
    <property type="entry name" value="GDH"/>
    <property type="match status" value="1"/>
</dbReference>
<dbReference type="SUPFAM" id="SSF52283">
    <property type="entry name" value="Formate/glycerate dehydrogenase catalytic domain-like"/>
    <property type="match status" value="1"/>
</dbReference>
<accession>A0A176JYP1</accession>
<dbReference type="RefSeq" id="WP_068348418.1">
    <property type="nucleotide sequence ID" value="NZ_JFHK01000021.1"/>
</dbReference>
<dbReference type="Pfam" id="PF02826">
    <property type="entry name" value="2-Hacid_dh_C"/>
    <property type="match status" value="1"/>
</dbReference>
<evidence type="ECO:0000259" key="6">
    <source>
        <dbReference type="Pfam" id="PF02826"/>
    </source>
</evidence>
<dbReference type="PROSITE" id="PS00670">
    <property type="entry name" value="D_2_HYDROXYACID_DH_2"/>
    <property type="match status" value="1"/>
</dbReference>
<dbReference type="PANTHER" id="PTHR10996">
    <property type="entry name" value="2-HYDROXYACID DEHYDROGENASE-RELATED"/>
    <property type="match status" value="1"/>
</dbReference>
<dbReference type="PATRIC" id="fig|1453497.3.peg.828"/>
<name>A0A176JYP1_9BACT</name>
<dbReference type="FunFam" id="3.40.50.720:FF:000203">
    <property type="entry name" value="D-3-phosphoglycerate dehydrogenase (SerA)"/>
    <property type="match status" value="1"/>
</dbReference>
<dbReference type="InterPro" id="IPR006140">
    <property type="entry name" value="D-isomer_DH_NAD-bd"/>
</dbReference>
<dbReference type="InterPro" id="IPR050223">
    <property type="entry name" value="D-isomer_2-hydroxyacid_DH"/>
</dbReference>
<dbReference type="InterPro" id="IPR036291">
    <property type="entry name" value="NAD(P)-bd_dom_sf"/>
</dbReference>
<evidence type="ECO:0000256" key="1">
    <source>
        <dbReference type="ARBA" id="ARBA00005854"/>
    </source>
</evidence>
<gene>
    <name evidence="7" type="ORF">AT15_04165</name>
</gene>
<dbReference type="GO" id="GO:0005829">
    <property type="term" value="C:cytosol"/>
    <property type="evidence" value="ECO:0007669"/>
    <property type="project" value="TreeGrafter"/>
</dbReference>
<dbReference type="AlphaFoldDB" id="A0A176JYP1"/>
<comment type="caution">
    <text evidence="7">The sequence shown here is derived from an EMBL/GenBank/DDBJ whole genome shotgun (WGS) entry which is preliminary data.</text>
</comment>
<evidence type="ECO:0000313" key="7">
    <source>
        <dbReference type="EMBL" id="OAA29000.1"/>
    </source>
</evidence>
<evidence type="ECO:0000313" key="8">
    <source>
        <dbReference type="Proteomes" id="UP000077339"/>
    </source>
</evidence>
<dbReference type="GO" id="GO:0016618">
    <property type="term" value="F:hydroxypyruvate reductase [NAD(P)H] activity"/>
    <property type="evidence" value="ECO:0007669"/>
    <property type="project" value="TreeGrafter"/>
</dbReference>
<comment type="similarity">
    <text evidence="1 4">Belongs to the D-isomer specific 2-hydroxyacid dehydrogenase family.</text>
</comment>
<dbReference type="GO" id="GO:0030267">
    <property type="term" value="F:glyoxylate reductase (NADPH) activity"/>
    <property type="evidence" value="ECO:0007669"/>
    <property type="project" value="TreeGrafter"/>
</dbReference>
<evidence type="ECO:0000256" key="4">
    <source>
        <dbReference type="RuleBase" id="RU003719"/>
    </source>
</evidence>
<dbReference type="EMBL" id="JFHK01000021">
    <property type="protein sequence ID" value="OAA29000.1"/>
    <property type="molecule type" value="Genomic_DNA"/>
</dbReference>
<dbReference type="STRING" id="1453497.AT15_04165"/>
<evidence type="ECO:0000256" key="3">
    <source>
        <dbReference type="ARBA" id="ARBA00023027"/>
    </source>
</evidence>
<dbReference type="OrthoDB" id="9786364at2"/>
<dbReference type="InterPro" id="IPR006139">
    <property type="entry name" value="D-isomer_2_OHA_DH_cat_dom"/>
</dbReference>
<dbReference type="PROSITE" id="PS00671">
    <property type="entry name" value="D_2_HYDROXYACID_DH_3"/>
    <property type="match status" value="1"/>
</dbReference>
<protein>
    <submittedName>
        <fullName evidence="7">Glyoxylate reductase</fullName>
    </submittedName>
</protein>
<dbReference type="Proteomes" id="UP000077339">
    <property type="component" value="Unassembled WGS sequence"/>
</dbReference>
<evidence type="ECO:0000256" key="2">
    <source>
        <dbReference type="ARBA" id="ARBA00023002"/>
    </source>
</evidence>